<dbReference type="GO" id="GO:0006355">
    <property type="term" value="P:regulation of DNA-templated transcription"/>
    <property type="evidence" value="ECO:0007669"/>
    <property type="project" value="InterPro"/>
</dbReference>
<name>A0A9W6STE9_9ACTN</name>
<dbReference type="GO" id="GO:0004016">
    <property type="term" value="F:adenylate cyclase activity"/>
    <property type="evidence" value="ECO:0007669"/>
    <property type="project" value="TreeGrafter"/>
</dbReference>
<dbReference type="InterPro" id="IPR016032">
    <property type="entry name" value="Sig_transdc_resp-reg_C-effctor"/>
</dbReference>
<dbReference type="AlphaFoldDB" id="A0A9W6STE9"/>
<keyword evidence="5" id="KW-1185">Reference proteome</keyword>
<dbReference type="PANTHER" id="PTHR16305">
    <property type="entry name" value="TESTICULAR SOLUBLE ADENYLYL CYCLASE"/>
    <property type="match status" value="1"/>
</dbReference>
<dbReference type="PANTHER" id="PTHR16305:SF35">
    <property type="entry name" value="TRANSCRIPTIONAL ACTIVATOR DOMAIN"/>
    <property type="match status" value="1"/>
</dbReference>
<dbReference type="RefSeq" id="WP_285667159.1">
    <property type="nucleotide sequence ID" value="NZ_BSTX01000006.1"/>
</dbReference>
<dbReference type="PROSITE" id="PS50043">
    <property type="entry name" value="HTH_LUXR_2"/>
    <property type="match status" value="1"/>
</dbReference>
<organism evidence="4 5">
    <name type="scientific">Actinorhabdospora filicis</name>
    <dbReference type="NCBI Taxonomy" id="1785913"/>
    <lineage>
        <taxon>Bacteria</taxon>
        <taxon>Bacillati</taxon>
        <taxon>Actinomycetota</taxon>
        <taxon>Actinomycetes</taxon>
        <taxon>Micromonosporales</taxon>
        <taxon>Micromonosporaceae</taxon>
        <taxon>Actinorhabdospora</taxon>
    </lineage>
</organism>
<dbReference type="InterPro" id="IPR041664">
    <property type="entry name" value="AAA_16"/>
</dbReference>
<dbReference type="GO" id="GO:0005524">
    <property type="term" value="F:ATP binding"/>
    <property type="evidence" value="ECO:0007669"/>
    <property type="project" value="UniProtKB-KW"/>
</dbReference>
<dbReference type="SMART" id="SM00421">
    <property type="entry name" value="HTH_LUXR"/>
    <property type="match status" value="1"/>
</dbReference>
<dbReference type="InterPro" id="IPR036388">
    <property type="entry name" value="WH-like_DNA-bd_sf"/>
</dbReference>
<keyword evidence="1" id="KW-0547">Nucleotide-binding</keyword>
<dbReference type="Pfam" id="PF00196">
    <property type="entry name" value="GerE"/>
    <property type="match status" value="1"/>
</dbReference>
<evidence type="ECO:0000313" key="5">
    <source>
        <dbReference type="Proteomes" id="UP001165079"/>
    </source>
</evidence>
<protein>
    <submittedName>
        <fullName evidence="4">Transcriptional regulator</fullName>
    </submittedName>
</protein>
<proteinExistence type="predicted"/>
<dbReference type="EMBL" id="BSTX01000006">
    <property type="protein sequence ID" value="GLZ81630.1"/>
    <property type="molecule type" value="Genomic_DNA"/>
</dbReference>
<accession>A0A9W6STE9</accession>
<dbReference type="Proteomes" id="UP001165079">
    <property type="component" value="Unassembled WGS sequence"/>
</dbReference>
<feature type="domain" description="HTH luxR-type" evidence="3">
    <location>
        <begin position="819"/>
        <end position="882"/>
    </location>
</feature>
<dbReference type="InterPro" id="IPR027417">
    <property type="entry name" value="P-loop_NTPase"/>
</dbReference>
<evidence type="ECO:0000259" key="3">
    <source>
        <dbReference type="PROSITE" id="PS50043"/>
    </source>
</evidence>
<dbReference type="GO" id="GO:0005737">
    <property type="term" value="C:cytoplasm"/>
    <property type="evidence" value="ECO:0007669"/>
    <property type="project" value="TreeGrafter"/>
</dbReference>
<comment type="caution">
    <text evidence="4">The sequence shown here is derived from an EMBL/GenBank/DDBJ whole genome shotgun (WGS) entry which is preliminary data.</text>
</comment>
<reference evidence="4" key="1">
    <citation type="submission" date="2023-03" db="EMBL/GenBank/DDBJ databases">
        <title>Actinorhabdospora filicis NBRC 111898.</title>
        <authorList>
            <person name="Ichikawa N."/>
            <person name="Sato H."/>
            <person name="Tonouchi N."/>
        </authorList>
    </citation>
    <scope>NUCLEOTIDE SEQUENCE</scope>
    <source>
        <strain evidence="4">NBRC 111898</strain>
    </source>
</reference>
<dbReference type="GO" id="GO:0003677">
    <property type="term" value="F:DNA binding"/>
    <property type="evidence" value="ECO:0007669"/>
    <property type="project" value="InterPro"/>
</dbReference>
<dbReference type="PRINTS" id="PR00038">
    <property type="entry name" value="HTHLUXR"/>
</dbReference>
<dbReference type="Pfam" id="PF13191">
    <property type="entry name" value="AAA_16"/>
    <property type="match status" value="1"/>
</dbReference>
<dbReference type="SUPFAM" id="SSF52540">
    <property type="entry name" value="P-loop containing nucleoside triphosphate hydrolases"/>
    <property type="match status" value="1"/>
</dbReference>
<dbReference type="SUPFAM" id="SSF46894">
    <property type="entry name" value="C-terminal effector domain of the bipartite response regulators"/>
    <property type="match status" value="1"/>
</dbReference>
<evidence type="ECO:0000313" key="4">
    <source>
        <dbReference type="EMBL" id="GLZ81630.1"/>
    </source>
</evidence>
<dbReference type="InterPro" id="IPR000792">
    <property type="entry name" value="Tscrpt_reg_LuxR_C"/>
</dbReference>
<sequence length="882" mass="90927">MIHGRDGELAAIGEALGRVRDGGSAALVLRGEPGAGKTALLEHAAGTAADMTVLRAAGVQVETELPYAALHQVLRPALRLSERLPAPQAAAIGAALGLAEGGAPDRFAVGLATLSLLAELAEERPVLCLVDNAQWLDRESADALTFAARRLHADRLGLLFAARDGGFPAEGLAELPVPGLDDEAAQALLAEAGLAPALRARVIAETGGNPLALRELARTAASADPAGSALPLPRRVQDAFAAEVAALPGEARTFLLIASAEDTGELGVLLRAAAALGVPATAVESCGELIEVSASAVAFRHPLVRAAVYQSAPLTERLAAHRALAGVLTDDRRAWHTAAAATGLDDDAADLLAATAERARARGGRAAAVTALVRAAELTSGTEKKAARLAAAAESAGDSGQGARARDLAERAAALATDPRVLAHVAELRGEAELLTGSPATAHRVMLAGAAAVLPVDPGRAAIMVMHIVDGCRQAGDHERAAEAVSLLDGVDLTGPAAAGLPATRGLAAIIAGRPAGAAAPIRGMVEAILPLRGGQPGLRGYAASLAFAVGDHDRAAELTGALAGECRSAGMAGWLPTVLSTLGESLLRLGRFAEARIIAAEGGRIAADTGQYRLTGHFGALAGWLAATAGEVPAETDDDALTSTVATRAWAHALADLGAGRHEAAADRWDAATRGPARHTAAALGWAPDHVEAAVRAGDPARAEAALALFAPWAEENGRPWAEAVLTRCRALLSASPEPHFERAMALHGRERRPWDEARTALLYGEWLRREKHRSRARAHLRAAAETFERLGATPWAERATTELRASGESHGPARAAEPDTWSRLTPQEAQVVRLAATGASNRDIAAQLFLSPRTVGHHLYKAYPKLGVSGRGELARLISP</sequence>
<gene>
    <name evidence="4" type="ORF">Afil01_64370</name>
</gene>
<evidence type="ECO:0000256" key="2">
    <source>
        <dbReference type="ARBA" id="ARBA00022840"/>
    </source>
</evidence>
<keyword evidence="2" id="KW-0067">ATP-binding</keyword>
<dbReference type="Gene3D" id="1.10.10.10">
    <property type="entry name" value="Winged helix-like DNA-binding domain superfamily/Winged helix DNA-binding domain"/>
    <property type="match status" value="1"/>
</dbReference>
<evidence type="ECO:0000256" key="1">
    <source>
        <dbReference type="ARBA" id="ARBA00022741"/>
    </source>
</evidence>
<dbReference type="CDD" id="cd06170">
    <property type="entry name" value="LuxR_C_like"/>
    <property type="match status" value="1"/>
</dbReference>